<dbReference type="Gene3D" id="3.30.70.270">
    <property type="match status" value="1"/>
</dbReference>
<proteinExistence type="predicted"/>
<name>A0ABQ5EIE4_9ASTR</name>
<dbReference type="PANTHER" id="PTHR24559:SF444">
    <property type="entry name" value="REVERSE TRANSCRIPTASE DOMAIN-CONTAINING PROTEIN"/>
    <property type="match status" value="1"/>
</dbReference>
<dbReference type="InterPro" id="IPR043502">
    <property type="entry name" value="DNA/RNA_pol_sf"/>
</dbReference>
<dbReference type="Gene3D" id="3.10.10.10">
    <property type="entry name" value="HIV Type 1 Reverse Transcriptase, subunit A, domain 1"/>
    <property type="match status" value="1"/>
</dbReference>
<dbReference type="SUPFAM" id="SSF56672">
    <property type="entry name" value="DNA/RNA polymerases"/>
    <property type="match status" value="1"/>
</dbReference>
<evidence type="ECO:0000313" key="3">
    <source>
        <dbReference type="Proteomes" id="UP001151760"/>
    </source>
</evidence>
<comment type="caution">
    <text evidence="2">The sequence shown here is derived from an EMBL/GenBank/DDBJ whole genome shotgun (WGS) entry which is preliminary data.</text>
</comment>
<dbReference type="InterPro" id="IPR053134">
    <property type="entry name" value="RNA-dir_DNA_polymerase"/>
</dbReference>
<dbReference type="InterPro" id="IPR043128">
    <property type="entry name" value="Rev_trsase/Diguanyl_cyclase"/>
</dbReference>
<keyword evidence="3" id="KW-1185">Reference proteome</keyword>
<dbReference type="Proteomes" id="UP001151760">
    <property type="component" value="Unassembled WGS sequence"/>
</dbReference>
<evidence type="ECO:0000259" key="1">
    <source>
        <dbReference type="Pfam" id="PF00078"/>
    </source>
</evidence>
<accession>A0ABQ5EIE4</accession>
<sequence length="336" mass="39058">MSEGGEDKTAFFAGKGVFCYLKIRFGLKNARATYQRLVDKLFYDQIGRNLKAYVDNMVIKSTSKEDMLVNIKEILERFRSINMKLNQKSAFLALKRAYAQGHIKPQWKISSLQPFPIKRSSTPVNEEIYGGLANAHSTDARRGSDNVPHSFDKEHKRSLIRKKGRRAAKRLRRYFQSHMVTILTDFPIKQTLTKPKKSGRVAKRAIELGEHDIVFQKRADDNKKRPKDFLIELQWFRHRTDADRSRRKRVYVCSTIRIRNNEQQSRVRSTIGRVTNSTGDGHYKLGNFRRLLVVSKSNKRNLCSQATNVQRIPIEDKRGLEGLRQLHDQTHSKESK</sequence>
<dbReference type="EMBL" id="BQNB010016330">
    <property type="protein sequence ID" value="GJT50542.1"/>
    <property type="molecule type" value="Genomic_DNA"/>
</dbReference>
<gene>
    <name evidence="2" type="ORF">Tco_0976699</name>
</gene>
<feature type="domain" description="Reverse transcriptase" evidence="1">
    <location>
        <begin position="15"/>
        <end position="90"/>
    </location>
</feature>
<evidence type="ECO:0000313" key="2">
    <source>
        <dbReference type="EMBL" id="GJT50542.1"/>
    </source>
</evidence>
<organism evidence="2 3">
    <name type="scientific">Tanacetum coccineum</name>
    <dbReference type="NCBI Taxonomy" id="301880"/>
    <lineage>
        <taxon>Eukaryota</taxon>
        <taxon>Viridiplantae</taxon>
        <taxon>Streptophyta</taxon>
        <taxon>Embryophyta</taxon>
        <taxon>Tracheophyta</taxon>
        <taxon>Spermatophyta</taxon>
        <taxon>Magnoliopsida</taxon>
        <taxon>eudicotyledons</taxon>
        <taxon>Gunneridae</taxon>
        <taxon>Pentapetalae</taxon>
        <taxon>asterids</taxon>
        <taxon>campanulids</taxon>
        <taxon>Asterales</taxon>
        <taxon>Asteraceae</taxon>
        <taxon>Asteroideae</taxon>
        <taxon>Anthemideae</taxon>
        <taxon>Anthemidinae</taxon>
        <taxon>Tanacetum</taxon>
    </lineage>
</organism>
<reference evidence="2" key="1">
    <citation type="journal article" date="2022" name="Int. J. Mol. Sci.">
        <title>Draft Genome of Tanacetum Coccineum: Genomic Comparison of Closely Related Tanacetum-Family Plants.</title>
        <authorList>
            <person name="Yamashiro T."/>
            <person name="Shiraishi A."/>
            <person name="Nakayama K."/>
            <person name="Satake H."/>
        </authorList>
    </citation>
    <scope>NUCLEOTIDE SEQUENCE</scope>
</reference>
<reference evidence="2" key="2">
    <citation type="submission" date="2022-01" db="EMBL/GenBank/DDBJ databases">
        <authorList>
            <person name="Yamashiro T."/>
            <person name="Shiraishi A."/>
            <person name="Satake H."/>
            <person name="Nakayama K."/>
        </authorList>
    </citation>
    <scope>NUCLEOTIDE SEQUENCE</scope>
</reference>
<protein>
    <recommendedName>
        <fullName evidence="1">Reverse transcriptase domain-containing protein</fullName>
    </recommendedName>
</protein>
<dbReference type="Pfam" id="PF00078">
    <property type="entry name" value="RVT_1"/>
    <property type="match status" value="1"/>
</dbReference>
<dbReference type="InterPro" id="IPR000477">
    <property type="entry name" value="RT_dom"/>
</dbReference>
<dbReference type="PANTHER" id="PTHR24559">
    <property type="entry name" value="TRANSPOSON TY3-I GAG-POL POLYPROTEIN"/>
    <property type="match status" value="1"/>
</dbReference>